<sequence length="142" mass="15804">MCSNTLIRWPGWIADEIKQLMKKILLVIGGCLSLGLGILGIVVPLLPTTPLVLLSAWCFARSSDRLYNWLISHPRFGQVILNWQNHRGMQAKHKKKALLLTIASFVFSIALAPMKIKILLVFIGICVMTGVSLIRVIPETNS</sequence>
<protein>
    <recommendedName>
        <fullName evidence="1">Inner membrane protein</fullName>
    </recommendedName>
</protein>
<keyword evidence="1" id="KW-1003">Cell membrane</keyword>
<keyword evidence="1" id="KW-0997">Cell inner membrane</keyword>
<keyword evidence="4" id="KW-1185">Reference proteome</keyword>
<organism evidence="3 4">
    <name type="scientific">Endozoicomonas lisbonensis</name>
    <dbReference type="NCBI Taxonomy" id="3120522"/>
    <lineage>
        <taxon>Bacteria</taxon>
        <taxon>Pseudomonadati</taxon>
        <taxon>Pseudomonadota</taxon>
        <taxon>Gammaproteobacteria</taxon>
        <taxon>Oceanospirillales</taxon>
        <taxon>Endozoicomonadaceae</taxon>
        <taxon>Endozoicomonas</taxon>
    </lineage>
</organism>
<reference evidence="3 4" key="1">
    <citation type="submission" date="2024-06" db="EMBL/GenBank/DDBJ databases">
        <title>Genomic Encyclopedia of Type Strains, Phase V (KMG-V): Genome sequencing to study the core and pangenomes of soil and plant-associated prokaryotes.</title>
        <authorList>
            <person name="Whitman W."/>
        </authorList>
    </citation>
    <scope>NUCLEOTIDE SEQUENCE [LARGE SCALE GENOMIC DNA]</scope>
    <source>
        <strain evidence="3 4">NE40</strain>
    </source>
</reference>
<dbReference type="Pfam" id="PF04304">
    <property type="entry name" value="DUF454"/>
    <property type="match status" value="1"/>
</dbReference>
<dbReference type="PANTHER" id="PTHR35813:SF1">
    <property type="entry name" value="INNER MEMBRANE PROTEIN YBAN"/>
    <property type="match status" value="1"/>
</dbReference>
<dbReference type="Proteomes" id="UP001549366">
    <property type="component" value="Unassembled WGS sequence"/>
</dbReference>
<evidence type="ECO:0000256" key="2">
    <source>
        <dbReference type="SAM" id="Phobius"/>
    </source>
</evidence>
<dbReference type="EMBL" id="JBEWTB010000002">
    <property type="protein sequence ID" value="MET4756909.1"/>
    <property type="molecule type" value="Genomic_DNA"/>
</dbReference>
<dbReference type="PIRSF" id="PIRSF016789">
    <property type="entry name" value="DUF454"/>
    <property type="match status" value="1"/>
</dbReference>
<dbReference type="RefSeq" id="WP_354011190.1">
    <property type="nucleotide sequence ID" value="NZ_JBEWTA010000001.1"/>
</dbReference>
<gene>
    <name evidence="3" type="ORF">V5J35_002101</name>
</gene>
<accession>A0ABV2SGK9</accession>
<proteinExistence type="predicted"/>
<keyword evidence="2" id="KW-1133">Transmembrane helix</keyword>
<feature type="transmembrane region" description="Helical" evidence="2">
    <location>
        <begin position="24"/>
        <end position="46"/>
    </location>
</feature>
<evidence type="ECO:0000313" key="4">
    <source>
        <dbReference type="Proteomes" id="UP001549366"/>
    </source>
</evidence>
<dbReference type="PANTHER" id="PTHR35813">
    <property type="entry name" value="INNER MEMBRANE PROTEIN YBAN"/>
    <property type="match status" value="1"/>
</dbReference>
<evidence type="ECO:0000313" key="3">
    <source>
        <dbReference type="EMBL" id="MET4756909.1"/>
    </source>
</evidence>
<evidence type="ECO:0000256" key="1">
    <source>
        <dbReference type="PIRNR" id="PIRNR016789"/>
    </source>
</evidence>
<dbReference type="InterPro" id="IPR007401">
    <property type="entry name" value="DUF454"/>
</dbReference>
<keyword evidence="1 2" id="KW-0472">Membrane</keyword>
<comment type="subcellular location">
    <subcellularLocation>
        <location evidence="1">Cell inner membrane</location>
        <topology evidence="1">Multi-pass membrane protein</topology>
    </subcellularLocation>
</comment>
<feature type="transmembrane region" description="Helical" evidence="2">
    <location>
        <begin position="118"/>
        <end position="137"/>
    </location>
</feature>
<feature type="transmembrane region" description="Helical" evidence="2">
    <location>
        <begin position="96"/>
        <end position="112"/>
    </location>
</feature>
<comment type="caution">
    <text evidence="3">The sequence shown here is derived from an EMBL/GenBank/DDBJ whole genome shotgun (WGS) entry which is preliminary data.</text>
</comment>
<keyword evidence="2" id="KW-0812">Transmembrane</keyword>
<name>A0ABV2SGK9_9GAMM</name>